<name>A0A161CZT2_SIV</name>
<evidence type="ECO:0000256" key="13">
    <source>
        <dbReference type="ARBA" id="ARBA00022844"/>
    </source>
</evidence>
<dbReference type="GO" id="GO:0055036">
    <property type="term" value="C:virion membrane"/>
    <property type="evidence" value="ECO:0007669"/>
    <property type="project" value="UniProtKB-SubCell"/>
</dbReference>
<dbReference type="Pfam" id="PF19317">
    <property type="entry name" value="Gag_p24_C"/>
    <property type="match status" value="1"/>
</dbReference>
<dbReference type="Pfam" id="PF00540">
    <property type="entry name" value="Gag_p17"/>
    <property type="match status" value="1"/>
</dbReference>
<evidence type="ECO:0000256" key="6">
    <source>
        <dbReference type="ARBA" id="ARBA00022637"/>
    </source>
</evidence>
<keyword evidence="14 19" id="KW-0694">RNA-binding</keyword>
<keyword evidence="12 19" id="KW-0862">Zinc</keyword>
<dbReference type="InterPro" id="IPR036875">
    <property type="entry name" value="Znf_CCHC_sf"/>
</dbReference>
<dbReference type="Gene3D" id="1.10.1200.30">
    <property type="match status" value="1"/>
</dbReference>
<feature type="compositionally biased region" description="Polar residues" evidence="20">
    <location>
        <begin position="128"/>
        <end position="141"/>
    </location>
</feature>
<proteinExistence type="predicted"/>
<dbReference type="GO" id="GO:0005198">
    <property type="term" value="F:structural molecule activity"/>
    <property type="evidence" value="ECO:0007669"/>
    <property type="project" value="InterPro"/>
</dbReference>
<dbReference type="EMBL" id="KR862342">
    <property type="protein sequence ID" value="ALS54456.1"/>
    <property type="molecule type" value="Genomic_RNA"/>
</dbReference>
<evidence type="ECO:0000256" key="5">
    <source>
        <dbReference type="ARBA" id="ARBA00022612"/>
    </source>
</evidence>
<dbReference type="GO" id="GO:0008270">
    <property type="term" value="F:zinc ion binding"/>
    <property type="evidence" value="ECO:0007669"/>
    <property type="project" value="UniProtKB-KW"/>
</dbReference>
<dbReference type="InterPro" id="IPR008916">
    <property type="entry name" value="Retrov_capsid_C"/>
</dbReference>
<evidence type="ECO:0000256" key="2">
    <source>
        <dbReference type="ARBA" id="ARBA00022561"/>
    </source>
</evidence>
<evidence type="ECO:0000256" key="3">
    <source>
        <dbReference type="ARBA" id="ARBA00022562"/>
    </source>
</evidence>
<dbReference type="Gene3D" id="1.20.5.760">
    <property type="entry name" value="Single helix bin"/>
    <property type="match status" value="1"/>
</dbReference>
<feature type="domain" description="CCHC-type" evidence="21">
    <location>
        <begin position="425"/>
        <end position="440"/>
    </location>
</feature>
<dbReference type="SMART" id="SM00343">
    <property type="entry name" value="ZnF_C2HC"/>
    <property type="match status" value="2"/>
</dbReference>
<dbReference type="InterPro" id="IPR050195">
    <property type="entry name" value="Primate_lentivir_Gag_pol-like"/>
</dbReference>
<comment type="subcellular location">
    <subcellularLocation>
        <location evidence="19">Virion</location>
    </subcellularLocation>
    <subcellularLocation>
        <location evidence="19">Host cytoplasm</location>
    </subcellularLocation>
    <subcellularLocation>
        <location evidence="19">Host nucleus</location>
    </subcellularLocation>
</comment>
<gene>
    <name evidence="22" type="primary">gag</name>
</gene>
<dbReference type="GO" id="GO:0075523">
    <property type="term" value="P:viral translational frameshifting"/>
    <property type="evidence" value="ECO:0007669"/>
    <property type="project" value="UniProtKB-KW"/>
</dbReference>
<keyword evidence="3 19" id="KW-1048">Host nucleus</keyword>
<keyword evidence="2 19" id="KW-0167">Capsid protein</keyword>
<dbReference type="Proteomes" id="UP000129504">
    <property type="component" value="Genome"/>
</dbReference>
<keyword evidence="15 19" id="KW-0543">Viral nucleoprotein</keyword>
<evidence type="ECO:0000256" key="12">
    <source>
        <dbReference type="ARBA" id="ARBA00022833"/>
    </source>
</evidence>
<dbReference type="InterPro" id="IPR010999">
    <property type="entry name" value="Retrovr_matrix"/>
</dbReference>
<dbReference type="GO" id="GO:0039702">
    <property type="term" value="P:viral budding via host ESCRT complex"/>
    <property type="evidence" value="ECO:0007669"/>
    <property type="project" value="UniProtKB-KW"/>
</dbReference>
<dbReference type="PANTHER" id="PTHR40389:SF3">
    <property type="entry name" value="IGE-BINDING PROTEIN"/>
    <property type="match status" value="1"/>
</dbReference>
<evidence type="ECO:0000256" key="15">
    <source>
        <dbReference type="ARBA" id="ARBA00023086"/>
    </source>
</evidence>
<evidence type="ECO:0000256" key="19">
    <source>
        <dbReference type="RuleBase" id="RU004487"/>
    </source>
</evidence>
<dbReference type="PANTHER" id="PTHR40389">
    <property type="entry name" value="ENDOGENOUS RETROVIRUS GROUP K MEMBER 24 GAG POLYPROTEIN-RELATED"/>
    <property type="match status" value="1"/>
</dbReference>
<evidence type="ECO:0000256" key="18">
    <source>
        <dbReference type="PROSITE-ProRule" id="PRU00047"/>
    </source>
</evidence>
<dbReference type="Gene3D" id="4.10.60.10">
    <property type="entry name" value="Zinc finger, CCHC-type"/>
    <property type="match status" value="1"/>
</dbReference>
<dbReference type="InterPro" id="IPR008919">
    <property type="entry name" value="Retrov_capsid_N"/>
</dbReference>
<keyword evidence="13 19" id="KW-0946">Virion</keyword>
<dbReference type="SUPFAM" id="SSF47943">
    <property type="entry name" value="Retrovirus capsid protein, N-terminal core domain"/>
    <property type="match status" value="1"/>
</dbReference>
<dbReference type="Pfam" id="PF00098">
    <property type="entry name" value="zf-CCHC"/>
    <property type="match status" value="2"/>
</dbReference>
<evidence type="ECO:0000256" key="10">
    <source>
        <dbReference type="ARBA" id="ARBA00022758"/>
    </source>
</evidence>
<feature type="compositionally biased region" description="Basic and acidic residues" evidence="20">
    <location>
        <begin position="497"/>
        <end position="507"/>
    </location>
</feature>
<evidence type="ECO:0000313" key="23">
    <source>
        <dbReference type="Proteomes" id="UP000129504"/>
    </source>
</evidence>
<comment type="PTM">
    <molecule>Gag-Pol polyprotein</molecule>
    <text evidence="19">Specific enzymatic cleavages by the viral protease yield mature proteins.</text>
</comment>
<keyword evidence="5" id="KW-1188">Viral release from host cell</keyword>
<keyword evidence="10" id="KW-0688">Ribosomal frameshifting</keyword>
<dbReference type="InterPro" id="IPR045345">
    <property type="entry name" value="Gag_p24_C"/>
</dbReference>
<organismHost>
    <name type="scientific">Cercopithecidae</name>
    <name type="common">Old World monkeys</name>
    <dbReference type="NCBI Taxonomy" id="9527"/>
</organismHost>
<dbReference type="InterPro" id="IPR001878">
    <property type="entry name" value="Znf_CCHC"/>
</dbReference>
<feature type="region of interest" description="Disordered" evidence="20">
    <location>
        <begin position="114"/>
        <end position="141"/>
    </location>
</feature>
<feature type="domain" description="CCHC-type" evidence="21">
    <location>
        <begin position="404"/>
        <end position="420"/>
    </location>
</feature>
<evidence type="ECO:0000256" key="11">
    <source>
        <dbReference type="ARBA" id="ARBA00022771"/>
    </source>
</evidence>
<sequence>MGAGSSALSGRKLDQFEIVRLRPNGKKKYQVKHLIWAGKEMERFGLHEKLLETEEGCRKIIEVLLPLEPTGSEGLKSLFNLVCVLYCIHREQKVKDTEEAVVTVKQQCHLVEKEKTAAAPPGGEKKNNNATATSSGQSQNYPVQQQGNVWVHVPLSPRTLNAWVKAVEEKKFGAEIVPMFQALSEGCTPYDINQMLNVLGDHQGALQIVKEIINEEAANWDQTHPPPAGPLPAGQLRDPRGSDIAGTTSTVQEQIEWIYTANPRIDVGAIYRRWIILGLQKCVKMYNPVSVLDIRQGPKEAFKDYVDRFYKAIRAEQASGEVKQWMTESLLIQNANPECKIILKGLGMHPTLEEMLTACQGVGGPQYKAKLMVEMMQQMQVNQNMVQQGAGGPRGPRGPKGPPKCFNCGKFGHMQRNCPEPRKSKCFKCGKAGHMAKDCRGQVNFLGYGRWMGSKPRNFLAATAGEENQISPTAPPTAPPPPTAYDPAKKLLQQYADRGKQLREQRRPPPKNPEWEDYSLSSLFGGDQ</sequence>
<organismHost>
    <name type="scientific">Pan troglodytes</name>
    <name type="common">Chimpanzee</name>
    <dbReference type="NCBI Taxonomy" id="9598"/>
</organismHost>
<feature type="region of interest" description="Disordered" evidence="20">
    <location>
        <begin position="220"/>
        <end position="242"/>
    </location>
</feature>
<evidence type="ECO:0000256" key="20">
    <source>
        <dbReference type="SAM" id="MobiDB-lite"/>
    </source>
</evidence>
<dbReference type="GO" id="GO:0042025">
    <property type="term" value="C:host cell nucleus"/>
    <property type="evidence" value="ECO:0007669"/>
    <property type="project" value="UniProtKB-SubCell"/>
</dbReference>
<keyword evidence="17" id="KW-0449">Lipoprotein</keyword>
<protein>
    <recommendedName>
        <fullName evidence="19">Gag polyprotein</fullName>
    </recommendedName>
    <component>
        <recommendedName>
            <fullName evidence="19">Matrix protein p17</fullName>
            <shortName evidence="19">MA</shortName>
        </recommendedName>
    </component>
</protein>
<keyword evidence="9" id="KW-0677">Repeat</keyword>
<keyword evidence="1" id="KW-1187">Viral budding via the host ESCRT complexes</keyword>
<accession>A0A161CZT2</accession>
<evidence type="ECO:0000256" key="16">
    <source>
        <dbReference type="ARBA" id="ARBA00023200"/>
    </source>
</evidence>
<keyword evidence="11 18" id="KW-0863">Zinc-finger</keyword>
<dbReference type="Gene3D" id="1.10.150.90">
    <property type="entry name" value="Immunodeficiency lentiviruses, gag gene matrix protein p17"/>
    <property type="match status" value="1"/>
</dbReference>
<dbReference type="Gene3D" id="1.10.375.10">
    <property type="entry name" value="Human Immunodeficiency Virus Type 1 Capsid Protein"/>
    <property type="match status" value="1"/>
</dbReference>
<feature type="compositionally biased region" description="Pro residues" evidence="20">
    <location>
        <begin position="473"/>
        <end position="484"/>
    </location>
</feature>
<evidence type="ECO:0000256" key="17">
    <source>
        <dbReference type="ARBA" id="ARBA00023288"/>
    </source>
</evidence>
<keyword evidence="8 19" id="KW-0479">Metal-binding</keyword>
<evidence type="ECO:0000256" key="1">
    <source>
        <dbReference type="ARBA" id="ARBA00022462"/>
    </source>
</evidence>
<evidence type="ECO:0000256" key="14">
    <source>
        <dbReference type="ARBA" id="ARBA00022884"/>
    </source>
</evidence>
<keyword evidence="6" id="KW-1198">Viral budding</keyword>
<dbReference type="SUPFAM" id="SSF47836">
    <property type="entry name" value="Retroviral matrix proteins"/>
    <property type="match status" value="1"/>
</dbReference>
<dbReference type="InterPro" id="IPR012344">
    <property type="entry name" value="Matrix_HIV/RSV_N"/>
</dbReference>
<dbReference type="PRINTS" id="PR00234">
    <property type="entry name" value="HIV1MATRIX"/>
</dbReference>
<feature type="region of interest" description="Disordered" evidence="20">
    <location>
        <begin position="467"/>
        <end position="528"/>
    </location>
</feature>
<dbReference type="GO" id="GO:0019013">
    <property type="term" value="C:viral nucleocapsid"/>
    <property type="evidence" value="ECO:0007669"/>
    <property type="project" value="UniProtKB-KW"/>
</dbReference>
<evidence type="ECO:0000313" key="22">
    <source>
        <dbReference type="EMBL" id="ALS54456.1"/>
    </source>
</evidence>
<dbReference type="SUPFAM" id="SSF47353">
    <property type="entry name" value="Retrovirus capsid dimerization domain-like"/>
    <property type="match status" value="1"/>
</dbReference>
<dbReference type="GO" id="GO:0030430">
    <property type="term" value="C:host cell cytoplasm"/>
    <property type="evidence" value="ECO:0007669"/>
    <property type="project" value="UniProtKB-SubCell"/>
</dbReference>
<evidence type="ECO:0000256" key="9">
    <source>
        <dbReference type="ARBA" id="ARBA00022737"/>
    </source>
</evidence>
<organism evidence="22 23">
    <name type="scientific">Simian immunodeficiency virus</name>
    <name type="common">SIV</name>
    <dbReference type="NCBI Taxonomy" id="11723"/>
    <lineage>
        <taxon>Viruses</taxon>
        <taxon>Riboviria</taxon>
        <taxon>Pararnavirae</taxon>
        <taxon>Artverviricota</taxon>
        <taxon>Revtraviricetes</taxon>
        <taxon>Ortervirales</taxon>
        <taxon>Retroviridae</taxon>
        <taxon>Orthoretrovirinae</taxon>
        <taxon>Lentivirus</taxon>
        <taxon>Lentivirus simimdef</taxon>
    </lineage>
</organism>
<keyword evidence="7" id="KW-0519">Myristate</keyword>
<evidence type="ECO:0000256" key="8">
    <source>
        <dbReference type="ARBA" id="ARBA00022723"/>
    </source>
</evidence>
<keyword evidence="16 19" id="KW-1035">Host cytoplasm</keyword>
<evidence type="ECO:0000256" key="4">
    <source>
        <dbReference type="ARBA" id="ARBA00022581"/>
    </source>
</evidence>
<dbReference type="SUPFAM" id="SSF57756">
    <property type="entry name" value="Retrovirus zinc finger-like domains"/>
    <property type="match status" value="1"/>
</dbReference>
<comment type="subcellular location">
    <molecule>Matrix protein p17</molecule>
    <subcellularLocation>
        <location evidence="19">Virion membrane</location>
        <topology evidence="19">Lipid-anchor</topology>
    </subcellularLocation>
    <subcellularLocation>
        <location evidence="19">Host nucleus</location>
    </subcellularLocation>
    <subcellularLocation>
        <location evidence="19">Host cytoplasm</location>
    </subcellularLocation>
</comment>
<dbReference type="GO" id="GO:0003723">
    <property type="term" value="F:RNA binding"/>
    <property type="evidence" value="ECO:0007669"/>
    <property type="project" value="UniProtKB-KW"/>
</dbReference>
<evidence type="ECO:0000259" key="21">
    <source>
        <dbReference type="PROSITE" id="PS50158"/>
    </source>
</evidence>
<dbReference type="PROSITE" id="PS50158">
    <property type="entry name" value="ZF_CCHC"/>
    <property type="match status" value="2"/>
</dbReference>
<dbReference type="InterPro" id="IPR000071">
    <property type="entry name" value="Lentvrl_matrix_N"/>
</dbReference>
<reference evidence="23" key="1">
    <citation type="journal article" date="2016" name="J. Virol.">
        <title>Arteriviruses, Pegiviruses, and Lentiviruses Are Common among Wild African Monkeys.</title>
        <authorList>
            <person name="Bailey A."/>
            <person name="Heimbruch K."/>
        </authorList>
    </citation>
    <scope>NUCLEOTIDE SEQUENCE [LARGE SCALE GENOMIC DNA]</scope>
</reference>
<dbReference type="Pfam" id="PF00607">
    <property type="entry name" value="Gag_p24"/>
    <property type="match status" value="1"/>
</dbReference>
<keyword evidence="4 19" id="KW-0945">Host-virus interaction</keyword>
<evidence type="ECO:0000256" key="7">
    <source>
        <dbReference type="ARBA" id="ARBA00022707"/>
    </source>
</evidence>